<dbReference type="EMBL" id="JBHSGN010000046">
    <property type="protein sequence ID" value="MFC4673151.1"/>
    <property type="molecule type" value="Genomic_DNA"/>
</dbReference>
<dbReference type="Proteomes" id="UP001596023">
    <property type="component" value="Unassembled WGS sequence"/>
</dbReference>
<protein>
    <recommendedName>
        <fullName evidence="3">ACT domain-containing protein</fullName>
    </recommendedName>
</protein>
<evidence type="ECO:0000313" key="1">
    <source>
        <dbReference type="EMBL" id="MFC4673151.1"/>
    </source>
</evidence>
<evidence type="ECO:0000313" key="2">
    <source>
        <dbReference type="Proteomes" id="UP001596023"/>
    </source>
</evidence>
<reference evidence="2" key="1">
    <citation type="journal article" date="2019" name="Int. J. Syst. Evol. Microbiol.">
        <title>The Global Catalogue of Microorganisms (GCM) 10K type strain sequencing project: providing services to taxonomists for standard genome sequencing and annotation.</title>
        <authorList>
            <consortium name="The Broad Institute Genomics Platform"/>
            <consortium name="The Broad Institute Genome Sequencing Center for Infectious Disease"/>
            <person name="Wu L."/>
            <person name="Ma J."/>
        </authorList>
    </citation>
    <scope>NUCLEOTIDE SEQUENCE [LARGE SCALE GENOMIC DNA]</scope>
    <source>
        <strain evidence="2">CCUG 66188</strain>
    </source>
</reference>
<comment type="caution">
    <text evidence="1">The sequence shown here is derived from an EMBL/GenBank/DDBJ whole genome shotgun (WGS) entry which is preliminary data.</text>
</comment>
<sequence>MEHNIKIKALNPVIKAKTSLIIEETSKFTGISLVELNDENPYSFIFTFTAAADADITELTDKIKTLLRFHGSTILSLDKD</sequence>
<name>A0ABV9KT83_9BACT</name>
<proteinExistence type="predicted"/>
<accession>A0ABV9KT83</accession>
<keyword evidence="2" id="KW-1185">Reference proteome</keyword>
<evidence type="ECO:0008006" key="3">
    <source>
        <dbReference type="Google" id="ProtNLM"/>
    </source>
</evidence>
<dbReference type="RefSeq" id="WP_379994388.1">
    <property type="nucleotide sequence ID" value="NZ_JBHSGN010000046.1"/>
</dbReference>
<gene>
    <name evidence="1" type="ORF">ACFO6W_05565</name>
</gene>
<organism evidence="1 2">
    <name type="scientific">Dysgonomonas termitidis</name>
    <dbReference type="NCBI Taxonomy" id="1516126"/>
    <lineage>
        <taxon>Bacteria</taxon>
        <taxon>Pseudomonadati</taxon>
        <taxon>Bacteroidota</taxon>
        <taxon>Bacteroidia</taxon>
        <taxon>Bacteroidales</taxon>
        <taxon>Dysgonomonadaceae</taxon>
        <taxon>Dysgonomonas</taxon>
    </lineage>
</organism>